<evidence type="ECO:0000256" key="1">
    <source>
        <dbReference type="ARBA" id="ARBA00008791"/>
    </source>
</evidence>
<keyword evidence="4" id="KW-1185">Reference proteome</keyword>
<dbReference type="CDD" id="cd00293">
    <property type="entry name" value="USP-like"/>
    <property type="match status" value="1"/>
</dbReference>
<dbReference type="PRINTS" id="PR01438">
    <property type="entry name" value="UNVRSLSTRESS"/>
</dbReference>
<evidence type="ECO:0000313" key="4">
    <source>
        <dbReference type="Proteomes" id="UP000318081"/>
    </source>
</evidence>
<proteinExistence type="inferred from homology"/>
<dbReference type="Proteomes" id="UP000318081">
    <property type="component" value="Chromosome"/>
</dbReference>
<accession>A0ABX5XWT5</accession>
<reference evidence="3 4" key="1">
    <citation type="submission" date="2019-02" db="EMBL/GenBank/DDBJ databases">
        <title>Deep-cultivation of Planctomycetes and their phenomic and genomic characterization uncovers novel biology.</title>
        <authorList>
            <person name="Wiegand S."/>
            <person name="Jogler M."/>
            <person name="Boedeker C."/>
            <person name="Pinto D."/>
            <person name="Vollmers J."/>
            <person name="Rivas-Marin E."/>
            <person name="Kohn T."/>
            <person name="Peeters S.H."/>
            <person name="Heuer A."/>
            <person name="Rast P."/>
            <person name="Oberbeckmann S."/>
            <person name="Bunk B."/>
            <person name="Jeske O."/>
            <person name="Meyerdierks A."/>
            <person name="Storesund J.E."/>
            <person name="Kallscheuer N."/>
            <person name="Luecker S."/>
            <person name="Lage O.M."/>
            <person name="Pohl T."/>
            <person name="Merkel B.J."/>
            <person name="Hornburger P."/>
            <person name="Mueller R.-W."/>
            <person name="Bruemmer F."/>
            <person name="Labrenz M."/>
            <person name="Spormann A.M."/>
            <person name="Op den Camp H."/>
            <person name="Overmann J."/>
            <person name="Amann R."/>
            <person name="Jetten M.S.M."/>
            <person name="Mascher T."/>
            <person name="Medema M.H."/>
            <person name="Devos D.P."/>
            <person name="Kaster A.-K."/>
            <person name="Ovreas L."/>
            <person name="Rohde M."/>
            <person name="Galperin M.Y."/>
            <person name="Jogler C."/>
        </authorList>
    </citation>
    <scope>NUCLEOTIDE SEQUENCE [LARGE SCALE GENOMIC DNA]</scope>
    <source>
        <strain evidence="3 4">TBK1r</strain>
    </source>
</reference>
<organism evidence="3 4">
    <name type="scientific">Stieleria magnilauensis</name>
    <dbReference type="NCBI Taxonomy" id="2527963"/>
    <lineage>
        <taxon>Bacteria</taxon>
        <taxon>Pseudomonadati</taxon>
        <taxon>Planctomycetota</taxon>
        <taxon>Planctomycetia</taxon>
        <taxon>Pirellulales</taxon>
        <taxon>Pirellulaceae</taxon>
        <taxon>Stieleria</taxon>
    </lineage>
</organism>
<sequence>MVNDLTPISEILVPVDFSECSRRALHYAMRIAAASNAHIHLLNVIDDPTLIHQSTDQKFRDRQAHEIEEQFLNVMSPEDRARFRTTTSIRFGTAYHEIETYAKEHEIELIVMGNSARSSLSSAILGSVSGHTIRHAVCPVMTVTNHCE</sequence>
<dbReference type="SUPFAM" id="SSF52402">
    <property type="entry name" value="Adenine nucleotide alpha hydrolases-like"/>
    <property type="match status" value="1"/>
</dbReference>
<feature type="domain" description="UspA" evidence="2">
    <location>
        <begin position="10"/>
        <end position="143"/>
    </location>
</feature>
<dbReference type="PANTHER" id="PTHR46268:SF6">
    <property type="entry name" value="UNIVERSAL STRESS PROTEIN UP12"/>
    <property type="match status" value="1"/>
</dbReference>
<evidence type="ECO:0000313" key="3">
    <source>
        <dbReference type="EMBL" id="QDV86467.1"/>
    </source>
</evidence>
<evidence type="ECO:0000259" key="2">
    <source>
        <dbReference type="Pfam" id="PF00582"/>
    </source>
</evidence>
<name>A0ABX5XWT5_9BACT</name>
<dbReference type="RefSeq" id="WP_145217648.1">
    <property type="nucleotide sequence ID" value="NZ_CP036432.1"/>
</dbReference>
<dbReference type="Gene3D" id="3.40.50.620">
    <property type="entry name" value="HUPs"/>
    <property type="match status" value="1"/>
</dbReference>
<gene>
    <name evidence="3" type="ORF">TBK1r_54860</name>
</gene>
<protein>
    <submittedName>
        <fullName evidence="3">Universal stress protein</fullName>
    </submittedName>
</protein>
<dbReference type="InterPro" id="IPR014729">
    <property type="entry name" value="Rossmann-like_a/b/a_fold"/>
</dbReference>
<dbReference type="Pfam" id="PF00582">
    <property type="entry name" value="Usp"/>
    <property type="match status" value="1"/>
</dbReference>
<dbReference type="InterPro" id="IPR006016">
    <property type="entry name" value="UspA"/>
</dbReference>
<dbReference type="InterPro" id="IPR006015">
    <property type="entry name" value="Universal_stress_UspA"/>
</dbReference>
<dbReference type="PANTHER" id="PTHR46268">
    <property type="entry name" value="STRESS RESPONSE PROTEIN NHAX"/>
    <property type="match status" value="1"/>
</dbReference>
<dbReference type="EMBL" id="CP036432">
    <property type="protein sequence ID" value="QDV86467.1"/>
    <property type="molecule type" value="Genomic_DNA"/>
</dbReference>
<comment type="similarity">
    <text evidence="1">Belongs to the universal stress protein A family.</text>
</comment>